<evidence type="ECO:0000256" key="12">
    <source>
        <dbReference type="ARBA" id="ARBA00023209"/>
    </source>
</evidence>
<dbReference type="InterPro" id="IPR000462">
    <property type="entry name" value="CDP-OH_P_trans"/>
</dbReference>
<dbReference type="Proteomes" id="UP000886852">
    <property type="component" value="Unassembled WGS sequence"/>
</dbReference>
<dbReference type="GO" id="GO:0008444">
    <property type="term" value="F:CDP-diacylglycerol-glycerol-3-phosphate 3-phosphatidyltransferase activity"/>
    <property type="evidence" value="ECO:0007669"/>
    <property type="project" value="UniProtKB-UniRule"/>
</dbReference>
<dbReference type="Gene3D" id="1.20.120.1760">
    <property type="match status" value="1"/>
</dbReference>
<dbReference type="AlphaFoldDB" id="A0A9D1SQ61"/>
<evidence type="ECO:0000256" key="9">
    <source>
        <dbReference type="ARBA" id="ARBA00022989"/>
    </source>
</evidence>
<evidence type="ECO:0000256" key="10">
    <source>
        <dbReference type="ARBA" id="ARBA00023098"/>
    </source>
</evidence>
<keyword evidence="12" id="KW-0594">Phospholipid biosynthesis</keyword>
<keyword evidence="7 16" id="KW-0808">Transferase</keyword>
<dbReference type="InterPro" id="IPR043130">
    <property type="entry name" value="CDP-OH_PTrfase_TM_dom"/>
</dbReference>
<dbReference type="Pfam" id="PF01066">
    <property type="entry name" value="CDP-OH_P_transf"/>
    <property type="match status" value="1"/>
</dbReference>
<evidence type="ECO:0000256" key="7">
    <source>
        <dbReference type="ARBA" id="ARBA00022679"/>
    </source>
</evidence>
<comment type="similarity">
    <text evidence="3 16">Belongs to the CDP-alcohol phosphatidyltransferase class-I family.</text>
</comment>
<dbReference type="GO" id="GO:0046474">
    <property type="term" value="P:glycerophospholipid biosynthetic process"/>
    <property type="evidence" value="ECO:0007669"/>
    <property type="project" value="TreeGrafter"/>
</dbReference>
<comment type="subcellular location">
    <subcellularLocation>
        <location evidence="1">Membrane</location>
        <topology evidence="1">Multi-pass membrane protein</topology>
    </subcellularLocation>
</comment>
<comment type="catalytic activity">
    <reaction evidence="14">
        <text>a CDP-1,2-diacyl-sn-glycerol + sn-glycerol 3-phosphate = a 1,2-diacyl-sn-glycero-3-phospho-(1'-sn-glycero-3'-phosphate) + CMP + H(+)</text>
        <dbReference type="Rhea" id="RHEA:12593"/>
        <dbReference type="ChEBI" id="CHEBI:15378"/>
        <dbReference type="ChEBI" id="CHEBI:57597"/>
        <dbReference type="ChEBI" id="CHEBI:58332"/>
        <dbReference type="ChEBI" id="CHEBI:60110"/>
        <dbReference type="ChEBI" id="CHEBI:60377"/>
        <dbReference type="EC" id="2.7.8.5"/>
    </reaction>
</comment>
<evidence type="ECO:0000256" key="13">
    <source>
        <dbReference type="ARBA" id="ARBA00023264"/>
    </source>
</evidence>
<evidence type="ECO:0000256" key="4">
    <source>
        <dbReference type="ARBA" id="ARBA00013170"/>
    </source>
</evidence>
<dbReference type="PANTHER" id="PTHR14269:SF62">
    <property type="entry name" value="CDP-DIACYLGLYCEROL--GLYCEROL-3-PHOSPHATE 3-PHOSPHATIDYLTRANSFERASE 1, CHLOROPLASTIC"/>
    <property type="match status" value="1"/>
</dbReference>
<evidence type="ECO:0000256" key="11">
    <source>
        <dbReference type="ARBA" id="ARBA00023136"/>
    </source>
</evidence>
<feature type="transmembrane region" description="Helical" evidence="17">
    <location>
        <begin position="138"/>
        <end position="157"/>
    </location>
</feature>
<name>A0A9D1SQ61_9BACT</name>
<evidence type="ECO:0000256" key="14">
    <source>
        <dbReference type="ARBA" id="ARBA00048586"/>
    </source>
</evidence>
<dbReference type="EMBL" id="DVOC01000028">
    <property type="protein sequence ID" value="HIU90716.1"/>
    <property type="molecule type" value="Genomic_DNA"/>
</dbReference>
<evidence type="ECO:0000313" key="18">
    <source>
        <dbReference type="EMBL" id="HIU90716.1"/>
    </source>
</evidence>
<evidence type="ECO:0000313" key="19">
    <source>
        <dbReference type="Proteomes" id="UP000886852"/>
    </source>
</evidence>
<evidence type="ECO:0000256" key="15">
    <source>
        <dbReference type="NCBIfam" id="TIGR00560"/>
    </source>
</evidence>
<dbReference type="InterPro" id="IPR050324">
    <property type="entry name" value="CDP-alcohol_PTase-I"/>
</dbReference>
<dbReference type="NCBIfam" id="TIGR00560">
    <property type="entry name" value="pgsA"/>
    <property type="match status" value="1"/>
</dbReference>
<keyword evidence="11 17" id="KW-0472">Membrane</keyword>
<keyword evidence="6" id="KW-0444">Lipid biosynthesis</keyword>
<evidence type="ECO:0000256" key="6">
    <source>
        <dbReference type="ARBA" id="ARBA00022516"/>
    </source>
</evidence>
<accession>A0A9D1SQ61</accession>
<evidence type="ECO:0000256" key="8">
    <source>
        <dbReference type="ARBA" id="ARBA00022692"/>
    </source>
</evidence>
<keyword evidence="10" id="KW-0443">Lipid metabolism</keyword>
<protein>
    <recommendedName>
        <fullName evidence="5 15">CDP-diacylglycerol--glycerol-3-phosphate 3-phosphatidyltransferase</fullName>
        <ecNumber evidence="4 15">2.7.8.5</ecNumber>
    </recommendedName>
</protein>
<evidence type="ECO:0000256" key="5">
    <source>
        <dbReference type="ARBA" id="ARBA00014944"/>
    </source>
</evidence>
<feature type="transmembrane region" description="Helical" evidence="17">
    <location>
        <begin position="169"/>
        <end position="193"/>
    </location>
</feature>
<dbReference type="InterPro" id="IPR048254">
    <property type="entry name" value="CDP_ALCOHOL_P_TRANSF_CS"/>
</dbReference>
<dbReference type="PIRSF" id="PIRSF000847">
    <property type="entry name" value="Phos_ph_gly_syn"/>
    <property type="match status" value="1"/>
</dbReference>
<dbReference type="PROSITE" id="PS00379">
    <property type="entry name" value="CDP_ALCOHOL_P_TRANSF"/>
    <property type="match status" value="1"/>
</dbReference>
<feature type="transmembrane region" description="Helical" evidence="17">
    <location>
        <begin position="20"/>
        <end position="46"/>
    </location>
</feature>
<comment type="pathway">
    <text evidence="2">Phospholipid metabolism; phosphatidylglycerol biosynthesis; phosphatidylglycerol from CDP-diacylglycerol: step 1/2.</text>
</comment>
<proteinExistence type="inferred from homology"/>
<comment type="caution">
    <text evidence="18">The sequence shown here is derived from an EMBL/GenBank/DDBJ whole genome shotgun (WGS) entry which is preliminary data.</text>
</comment>
<keyword evidence="9 17" id="KW-1133">Transmembrane helix</keyword>
<evidence type="ECO:0000256" key="2">
    <source>
        <dbReference type="ARBA" id="ARBA00005042"/>
    </source>
</evidence>
<reference evidence="18" key="1">
    <citation type="submission" date="2020-10" db="EMBL/GenBank/DDBJ databases">
        <authorList>
            <person name="Gilroy R."/>
        </authorList>
    </citation>
    <scope>NUCLEOTIDE SEQUENCE</scope>
    <source>
        <strain evidence="18">ChiHjej12B11-7776</strain>
    </source>
</reference>
<keyword evidence="13" id="KW-1208">Phospholipid metabolism</keyword>
<reference evidence="18" key="2">
    <citation type="journal article" date="2021" name="PeerJ">
        <title>Extensive microbial diversity within the chicken gut microbiome revealed by metagenomics and culture.</title>
        <authorList>
            <person name="Gilroy R."/>
            <person name="Ravi A."/>
            <person name="Getino M."/>
            <person name="Pursley I."/>
            <person name="Horton D.L."/>
            <person name="Alikhan N.F."/>
            <person name="Baker D."/>
            <person name="Gharbi K."/>
            <person name="Hall N."/>
            <person name="Watson M."/>
            <person name="Adriaenssens E.M."/>
            <person name="Foster-Nyarko E."/>
            <person name="Jarju S."/>
            <person name="Secka A."/>
            <person name="Antonio M."/>
            <person name="Oren A."/>
            <person name="Chaudhuri R.R."/>
            <person name="La Ragione R."/>
            <person name="Hildebrand F."/>
            <person name="Pallen M.J."/>
        </authorList>
    </citation>
    <scope>NUCLEOTIDE SEQUENCE</scope>
    <source>
        <strain evidence="18">ChiHjej12B11-7776</strain>
    </source>
</reference>
<gene>
    <name evidence="18" type="primary">pgsA</name>
    <name evidence="18" type="ORF">IAC72_01690</name>
</gene>
<evidence type="ECO:0000256" key="16">
    <source>
        <dbReference type="RuleBase" id="RU003750"/>
    </source>
</evidence>
<sequence length="204" mass="22524">MNLPNTLSVLRMCMIPLFVVAYFLSPVWAVVVFVLAAFTDFLDGYIARKYNMVTDLGKLLDPMADKVLVTAALFCVVGTNPLRYCALGEWSGIFLICGATVIIARELLISAVRMIAAAKGIVVQANVYGKIKTILQDVSLPFLVFCQVGKAYLIVSIDDNWWTQNSQWIGIVATVLFSLAILFTILSGVIYLVQNRKVFSDKQA</sequence>
<organism evidence="18 19">
    <name type="scientific">Candidatus Fimimonas merdipullorum</name>
    <dbReference type="NCBI Taxonomy" id="2840822"/>
    <lineage>
        <taxon>Bacteria</taxon>
        <taxon>Pseudomonadati</taxon>
        <taxon>Myxococcota</taxon>
        <taxon>Myxococcia</taxon>
        <taxon>Myxococcales</taxon>
        <taxon>Cystobacterineae</taxon>
        <taxon>Myxococcaceae</taxon>
        <taxon>Myxococcaceae incertae sedis</taxon>
        <taxon>Candidatus Fimimonas</taxon>
    </lineage>
</organism>
<dbReference type="PANTHER" id="PTHR14269">
    <property type="entry name" value="CDP-DIACYLGLYCEROL--GLYCEROL-3-PHOSPHATE 3-PHOSPHATIDYLTRANSFERASE-RELATED"/>
    <property type="match status" value="1"/>
</dbReference>
<evidence type="ECO:0000256" key="1">
    <source>
        <dbReference type="ARBA" id="ARBA00004141"/>
    </source>
</evidence>
<feature type="transmembrane region" description="Helical" evidence="17">
    <location>
        <begin position="90"/>
        <end position="109"/>
    </location>
</feature>
<evidence type="ECO:0000256" key="17">
    <source>
        <dbReference type="SAM" id="Phobius"/>
    </source>
</evidence>
<dbReference type="EC" id="2.7.8.5" evidence="4 15"/>
<evidence type="ECO:0000256" key="3">
    <source>
        <dbReference type="ARBA" id="ARBA00010441"/>
    </source>
</evidence>
<keyword evidence="8 17" id="KW-0812">Transmembrane</keyword>
<dbReference type="GO" id="GO:0016020">
    <property type="term" value="C:membrane"/>
    <property type="evidence" value="ECO:0007669"/>
    <property type="project" value="UniProtKB-SubCell"/>
</dbReference>
<dbReference type="InterPro" id="IPR004570">
    <property type="entry name" value="Phosphatidylglycerol_P_synth"/>
</dbReference>